<evidence type="ECO:0000313" key="2">
    <source>
        <dbReference type="EMBL" id="QHT23630.1"/>
    </source>
</evidence>
<evidence type="ECO:0000259" key="1">
    <source>
        <dbReference type="Pfam" id="PF13472"/>
    </source>
</evidence>
<dbReference type="InterPro" id="IPR013830">
    <property type="entry name" value="SGNH_hydro"/>
</dbReference>
<dbReference type="EMBL" id="MN739733">
    <property type="protein sequence ID" value="QHT23630.1"/>
    <property type="molecule type" value="Genomic_DNA"/>
</dbReference>
<proteinExistence type="predicted"/>
<accession>A0A6C0E4X8</accession>
<dbReference type="Pfam" id="PF13472">
    <property type="entry name" value="Lipase_GDSL_2"/>
    <property type="match status" value="1"/>
</dbReference>
<dbReference type="AlphaFoldDB" id="A0A6C0E4X8"/>
<name>A0A6C0E4X8_9ZZZZ</name>
<organism evidence="2">
    <name type="scientific">viral metagenome</name>
    <dbReference type="NCBI Taxonomy" id="1070528"/>
    <lineage>
        <taxon>unclassified sequences</taxon>
        <taxon>metagenomes</taxon>
        <taxon>organismal metagenomes</taxon>
    </lineage>
</organism>
<reference evidence="2" key="1">
    <citation type="journal article" date="2020" name="Nature">
        <title>Giant virus diversity and host interactions through global metagenomics.</title>
        <authorList>
            <person name="Schulz F."/>
            <person name="Roux S."/>
            <person name="Paez-Espino D."/>
            <person name="Jungbluth S."/>
            <person name="Walsh D.A."/>
            <person name="Denef V.J."/>
            <person name="McMahon K.D."/>
            <person name="Konstantinidis K.T."/>
            <person name="Eloe-Fadrosh E.A."/>
            <person name="Kyrpides N.C."/>
            <person name="Woyke T."/>
        </authorList>
    </citation>
    <scope>NUCLEOTIDE SEQUENCE</scope>
    <source>
        <strain evidence="2">GVMAG-M-3300023179-116</strain>
    </source>
</reference>
<dbReference type="Gene3D" id="3.40.50.1110">
    <property type="entry name" value="SGNH hydrolase"/>
    <property type="match status" value="1"/>
</dbReference>
<protein>
    <recommendedName>
        <fullName evidence="1">SGNH hydrolase-type esterase domain-containing protein</fullName>
    </recommendedName>
</protein>
<sequence length="179" mass="20866">MVNTILLIGSSTIRKWKNFTLHGKNVQIINKGISELTTKSLVLTKYTDYITSGITRHPKYIVFYCGINDVFDTVYNNKTIIKNVRVFLSELHKIFPSSKIIVISLIKSPKTYKESKIEDINYINNRLRDFCSIKPHYLQYVNVNRELTSSTINYFMNDGFHLNEIGYEKINKKIVESIM</sequence>
<dbReference type="InterPro" id="IPR036514">
    <property type="entry name" value="SGNH_hydro_sf"/>
</dbReference>
<dbReference type="SUPFAM" id="SSF52266">
    <property type="entry name" value="SGNH hydrolase"/>
    <property type="match status" value="1"/>
</dbReference>
<feature type="domain" description="SGNH hydrolase-type esterase" evidence="1">
    <location>
        <begin position="25"/>
        <end position="168"/>
    </location>
</feature>